<reference evidence="7 8" key="1">
    <citation type="submission" date="2018-06" db="EMBL/GenBank/DDBJ databases">
        <authorList>
            <consortium name="Pathogen Informatics"/>
            <person name="Doyle S."/>
        </authorList>
    </citation>
    <scope>NUCLEOTIDE SEQUENCE [LARGE SCALE GENOMIC DNA]</scope>
    <source>
        <strain evidence="7 8">NCTC13532</strain>
    </source>
</reference>
<gene>
    <name evidence="7" type="ORF">NCTC13532_01294</name>
</gene>
<organism evidence="7 8">
    <name type="scientific">Chryseobacterium indoltheticum</name>
    <dbReference type="NCBI Taxonomy" id="254"/>
    <lineage>
        <taxon>Bacteria</taxon>
        <taxon>Pseudomonadati</taxon>
        <taxon>Bacteroidota</taxon>
        <taxon>Flavobacteriia</taxon>
        <taxon>Flavobacteriales</taxon>
        <taxon>Weeksellaceae</taxon>
        <taxon>Chryseobacterium group</taxon>
        <taxon>Chryseobacterium</taxon>
    </lineage>
</organism>
<evidence type="ECO:0000313" key="7">
    <source>
        <dbReference type="EMBL" id="SUX45491.1"/>
    </source>
</evidence>
<dbReference type="Proteomes" id="UP000254282">
    <property type="component" value="Unassembled WGS sequence"/>
</dbReference>
<evidence type="ECO:0000256" key="4">
    <source>
        <dbReference type="ARBA" id="ARBA00022825"/>
    </source>
</evidence>
<evidence type="ECO:0000259" key="6">
    <source>
        <dbReference type="Pfam" id="PF18962"/>
    </source>
</evidence>
<dbReference type="PROSITE" id="PS00138">
    <property type="entry name" value="SUBTILASE_SER"/>
    <property type="match status" value="1"/>
</dbReference>
<evidence type="ECO:0000259" key="5">
    <source>
        <dbReference type="Pfam" id="PF00082"/>
    </source>
</evidence>
<evidence type="ECO:0000256" key="2">
    <source>
        <dbReference type="ARBA" id="ARBA00022729"/>
    </source>
</evidence>
<dbReference type="RefSeq" id="WP_115619693.1">
    <property type="nucleotide sequence ID" value="NZ_UFVR01000004.1"/>
</dbReference>
<keyword evidence="4" id="KW-0720">Serine protease</keyword>
<dbReference type="EMBL" id="UFVR01000004">
    <property type="protein sequence ID" value="SUX45491.1"/>
    <property type="molecule type" value="Genomic_DNA"/>
</dbReference>
<proteinExistence type="predicted"/>
<accession>A0A381FG32</accession>
<dbReference type="Gene3D" id="2.60.120.380">
    <property type="match status" value="1"/>
</dbReference>
<dbReference type="GO" id="GO:0006508">
    <property type="term" value="P:proteolysis"/>
    <property type="evidence" value="ECO:0007669"/>
    <property type="project" value="UniProtKB-KW"/>
</dbReference>
<feature type="domain" description="Peptidase S8/S53" evidence="5">
    <location>
        <begin position="139"/>
        <end position="465"/>
    </location>
</feature>
<feature type="domain" description="Secretion system C-terminal sorting" evidence="6">
    <location>
        <begin position="647"/>
        <end position="710"/>
    </location>
</feature>
<dbReference type="Pfam" id="PF00082">
    <property type="entry name" value="Peptidase_S8"/>
    <property type="match status" value="1"/>
</dbReference>
<name>A0A381FG32_9FLAO</name>
<dbReference type="InterPro" id="IPR026444">
    <property type="entry name" value="Secre_tail"/>
</dbReference>
<dbReference type="SUPFAM" id="SSF52743">
    <property type="entry name" value="Subtilisin-like"/>
    <property type="match status" value="1"/>
</dbReference>
<dbReference type="InterPro" id="IPR000209">
    <property type="entry name" value="Peptidase_S8/S53_dom"/>
</dbReference>
<dbReference type="InterPro" id="IPR036852">
    <property type="entry name" value="Peptidase_S8/S53_dom_sf"/>
</dbReference>
<evidence type="ECO:0000256" key="1">
    <source>
        <dbReference type="ARBA" id="ARBA00022670"/>
    </source>
</evidence>
<evidence type="ECO:0000256" key="3">
    <source>
        <dbReference type="ARBA" id="ARBA00022801"/>
    </source>
</evidence>
<dbReference type="Gene3D" id="3.40.50.200">
    <property type="entry name" value="Peptidase S8/S53 domain"/>
    <property type="match status" value="1"/>
</dbReference>
<dbReference type="InterPro" id="IPR023828">
    <property type="entry name" value="Peptidase_S8_Ser-AS"/>
</dbReference>
<sequence>MKKHLLLVSTLAISLINAQSNDALKKEFERQNKENNAKFDIYVAKHYGTFRTLETQEEIENERSKLAGFLPDGRPYFYEPHDMDQILNSNADFIQGGTISGLTGSFNGEGINFTIFDGDNGSAKGRVYANHIFFNNIPNRISNKEAPTMNYGAHSTTVASFIGAKNYPYTVQFTDGTTRQVNFKGIAPNSTIDAYNFGTTTLPGNSTASTVFDKILIAQPNISNHSYGTNQGWDETTINGAYSWIWRGAYASPNTSVDAQGSYYTNDRNYDQIVYNNPSYIIVKSSGNSYGMGPTGNNTPKYYLNSSNTPVAFSATDTLPQNNCALGYDCIGFGSLAKNIIVVGATDRITANGGRYTLSGDVVHSDYSSAGPRDDGGIKPDITTVGTSVAGASTPEDSVGGSQLTVGNGTSYSAPVVTGIIGLWTQINKQLFSGSALNAASAKTLMIHSAKEAGNIGPDPQFGWGFIDAKKGAELLVAKSNNSIIFNNETLNSGTKNNKTVKASGTEPLKVTISWIDPEFKAFTNQWSDLYNNRTSKLVNDLDLRIIDTTTNISYTPWKLDALSPMTPATKGDNTVDNVEQVVLDSPVAGRTYRIEITNKGTLVNNAATPVLTPQNYSIIVTGFSEVLGTKDVTSSTSGIVIAPTLTKDIVNILKAPKKSSFSVYDLSGKKLQSGVINSAQEAVSLSSYTNGIYIIEVKTDKDVISKKVIKE</sequence>
<evidence type="ECO:0000313" key="8">
    <source>
        <dbReference type="Proteomes" id="UP000254282"/>
    </source>
</evidence>
<dbReference type="AlphaFoldDB" id="A0A381FG32"/>
<keyword evidence="3" id="KW-0378">Hydrolase</keyword>
<keyword evidence="1" id="KW-0645">Protease</keyword>
<dbReference type="Pfam" id="PF18962">
    <property type="entry name" value="Por_Secre_tail"/>
    <property type="match status" value="1"/>
</dbReference>
<keyword evidence="2" id="KW-0732">Signal</keyword>
<dbReference type="GO" id="GO:0004252">
    <property type="term" value="F:serine-type endopeptidase activity"/>
    <property type="evidence" value="ECO:0007669"/>
    <property type="project" value="InterPro"/>
</dbReference>
<protein>
    <submittedName>
        <fullName evidence="7">Por secretion system C-terminal sorting domain</fullName>
    </submittedName>
</protein>
<dbReference type="NCBIfam" id="TIGR04183">
    <property type="entry name" value="Por_Secre_tail"/>
    <property type="match status" value="1"/>
</dbReference>